<dbReference type="InterPro" id="IPR025645">
    <property type="entry name" value="DUF4349"/>
</dbReference>
<feature type="domain" description="DUF4349" evidence="2">
    <location>
        <begin position="72"/>
        <end position="280"/>
    </location>
</feature>
<evidence type="ECO:0000313" key="3">
    <source>
        <dbReference type="EMBL" id="MEK9501960.1"/>
    </source>
</evidence>
<evidence type="ECO:0000259" key="2">
    <source>
        <dbReference type="Pfam" id="PF14257"/>
    </source>
</evidence>
<organism evidence="3 4">
    <name type="scientific">Gaopeijia maritima</name>
    <dbReference type="NCBI Taxonomy" id="3119007"/>
    <lineage>
        <taxon>Bacteria</taxon>
        <taxon>Pseudomonadati</taxon>
        <taxon>Gemmatimonadota</taxon>
        <taxon>Longimicrobiia</taxon>
        <taxon>Gaopeijiales</taxon>
        <taxon>Gaopeijiaceae</taxon>
        <taxon>Gaopeijia</taxon>
    </lineage>
</organism>
<dbReference type="RefSeq" id="WP_405282650.1">
    <property type="nucleotide sequence ID" value="NZ_CP144380.1"/>
</dbReference>
<dbReference type="Pfam" id="PF14257">
    <property type="entry name" value="DUF4349"/>
    <property type="match status" value="1"/>
</dbReference>
<keyword evidence="1" id="KW-0472">Membrane</keyword>
<gene>
    <name evidence="3" type="ORF">WI372_13285</name>
</gene>
<dbReference type="EMBL" id="JBBHLI010000008">
    <property type="protein sequence ID" value="MEK9501960.1"/>
    <property type="molecule type" value="Genomic_DNA"/>
</dbReference>
<evidence type="ECO:0000313" key="4">
    <source>
        <dbReference type="Proteomes" id="UP001484239"/>
    </source>
</evidence>
<proteinExistence type="predicted"/>
<keyword evidence="4" id="KW-1185">Reference proteome</keyword>
<sequence>MSRRLPTLLCTALFLNACGVGESDFAGEAMESRAMEPPPPAAALASRSAEAMVLQDEGGAATPDVAQPPEWRHLIRSGHLRIEVSSLDASLEAVQSMAESAGGYLARSSTRESGNGARSADLMLRIPAPEFDGVVAALANVGRVTAESVNVVDVSRDYVDIETRLAVREQTVERLRQLARDGGGLEDLLAIERELGRALEQLESLKGQLLYYDRRIAESDLEITLFEPGAVISDGAFQPLREAWREAAGVFARSLASILYVAVFLAPWVLLAGLVGWAVRVLWVRRRRRAAE</sequence>
<dbReference type="Proteomes" id="UP001484239">
    <property type="component" value="Unassembled WGS sequence"/>
</dbReference>
<keyword evidence="1" id="KW-0812">Transmembrane</keyword>
<reference evidence="3 4" key="1">
    <citation type="submission" date="2024-02" db="EMBL/GenBank/DDBJ databases">
        <title>A novel Gemmatimonadota bacterium.</title>
        <authorList>
            <person name="Du Z.-J."/>
            <person name="Ye Y.-Q."/>
        </authorList>
    </citation>
    <scope>NUCLEOTIDE SEQUENCE [LARGE SCALE GENOMIC DNA]</scope>
    <source>
        <strain evidence="3 4">DH-20</strain>
    </source>
</reference>
<keyword evidence="1" id="KW-1133">Transmembrane helix</keyword>
<name>A0ABU9EB42_9BACT</name>
<comment type="caution">
    <text evidence="3">The sequence shown here is derived from an EMBL/GenBank/DDBJ whole genome shotgun (WGS) entry which is preliminary data.</text>
</comment>
<evidence type="ECO:0000256" key="1">
    <source>
        <dbReference type="SAM" id="Phobius"/>
    </source>
</evidence>
<protein>
    <submittedName>
        <fullName evidence="3">DUF4349 domain-containing protein</fullName>
    </submittedName>
</protein>
<feature type="transmembrane region" description="Helical" evidence="1">
    <location>
        <begin position="258"/>
        <end position="279"/>
    </location>
</feature>
<accession>A0ABU9EB42</accession>